<gene>
    <name evidence="7" type="ORF">MPDQ_000322</name>
</gene>
<keyword evidence="8" id="KW-1185">Reference proteome</keyword>
<evidence type="ECO:0000256" key="3">
    <source>
        <dbReference type="ARBA" id="ARBA00022692"/>
    </source>
</evidence>
<evidence type="ECO:0000256" key="4">
    <source>
        <dbReference type="ARBA" id="ARBA00022989"/>
    </source>
</evidence>
<reference evidence="7 8" key="1">
    <citation type="submission" date="2019-06" db="EMBL/GenBank/DDBJ databases">
        <title>Wine fermentation using esterase from Monascus purpureus.</title>
        <authorList>
            <person name="Geng C."/>
            <person name="Zhang Y."/>
        </authorList>
    </citation>
    <scope>NUCLEOTIDE SEQUENCE [LARGE SCALE GENOMIC DNA]</scope>
    <source>
        <strain evidence="7">HQ1</strain>
    </source>
</reference>
<comment type="caution">
    <text evidence="7">The sequence shown here is derived from an EMBL/GenBank/DDBJ whole genome shotgun (WGS) entry which is preliminary data.</text>
</comment>
<protein>
    <recommendedName>
        <fullName evidence="9">Protein required for ethanol metabolism</fullName>
    </recommendedName>
</protein>
<keyword evidence="4" id="KW-1133">Transmembrane helix</keyword>
<keyword evidence="5" id="KW-0472">Membrane</keyword>
<dbReference type="GO" id="GO:0005739">
    <property type="term" value="C:mitochondrion"/>
    <property type="evidence" value="ECO:0007669"/>
    <property type="project" value="TreeGrafter"/>
</dbReference>
<keyword evidence="3" id="KW-0812">Transmembrane</keyword>
<evidence type="ECO:0000256" key="5">
    <source>
        <dbReference type="ARBA" id="ARBA00023136"/>
    </source>
</evidence>
<accession>A0A507QU92</accession>
<organism evidence="7 8">
    <name type="scientific">Monascus purpureus</name>
    <name type="common">Red mold</name>
    <name type="synonym">Monascus anka</name>
    <dbReference type="NCBI Taxonomy" id="5098"/>
    <lineage>
        <taxon>Eukaryota</taxon>
        <taxon>Fungi</taxon>
        <taxon>Dikarya</taxon>
        <taxon>Ascomycota</taxon>
        <taxon>Pezizomycotina</taxon>
        <taxon>Eurotiomycetes</taxon>
        <taxon>Eurotiomycetidae</taxon>
        <taxon>Eurotiales</taxon>
        <taxon>Aspergillaceae</taxon>
        <taxon>Monascus</taxon>
    </lineage>
</organism>
<dbReference type="Proteomes" id="UP000319663">
    <property type="component" value="Unassembled WGS sequence"/>
</dbReference>
<feature type="compositionally biased region" description="Pro residues" evidence="6">
    <location>
        <begin position="83"/>
        <end position="93"/>
    </location>
</feature>
<evidence type="ECO:0008006" key="9">
    <source>
        <dbReference type="Google" id="ProtNLM"/>
    </source>
</evidence>
<dbReference type="PANTHER" id="PTHR11266">
    <property type="entry name" value="PEROXISOMAL MEMBRANE PROTEIN 2, PXMP2 MPV17"/>
    <property type="match status" value="1"/>
</dbReference>
<feature type="region of interest" description="Disordered" evidence="6">
    <location>
        <begin position="20"/>
        <end position="102"/>
    </location>
</feature>
<feature type="compositionally biased region" description="Polar residues" evidence="6">
    <location>
        <begin position="20"/>
        <end position="29"/>
    </location>
</feature>
<dbReference type="PANTHER" id="PTHR11266:SF113">
    <property type="entry name" value="MEMBRANE PROTEIN, MPV17_PMP22 FAMILY, PUTATIVE (AFU_ORTHOLOGUE AFUA_1G13840)-RELATED"/>
    <property type="match status" value="1"/>
</dbReference>
<proteinExistence type="inferred from homology"/>
<evidence type="ECO:0000313" key="8">
    <source>
        <dbReference type="Proteomes" id="UP000319663"/>
    </source>
</evidence>
<dbReference type="AlphaFoldDB" id="A0A507QU92"/>
<sequence>MAFAQIPVGLRSLEVFTRRTTVSSRSLLQRHTGPKTGKPRNKSDISTSSSSPQSPETTPLSEPAKPNAPSPTPHPTTGTPIAPTTPTPTPPPTTTATGTPPATLTLTQSIWRIVKASPAGKLASMYARGQRERPYTMQVGSYILVYLCGDLSAQLLFPVDSGDDDKHDEEKKEDERAQDGNVSTQSAEVKYDPWRTFRHILVGIGSSIPTYKWFMYLHYNFNYASKYLSLLTKVFVSQMIYTPIFNAYFFAAQSLLAGAGLMETYERLKVALPQSIRNSVKLWPAVTAFSFTFIAPEYRSVFGGLIAVGWQTYLSWLNQEAAKEVLDYDPAPALDGQEHGREHERVGLMGSAVPVSLKA</sequence>
<evidence type="ECO:0000256" key="6">
    <source>
        <dbReference type="SAM" id="MobiDB-lite"/>
    </source>
</evidence>
<feature type="region of interest" description="Disordered" evidence="6">
    <location>
        <begin position="159"/>
        <end position="185"/>
    </location>
</feature>
<dbReference type="EMBL" id="VIFY01000103">
    <property type="protein sequence ID" value="TQB70552.1"/>
    <property type="molecule type" value="Genomic_DNA"/>
</dbReference>
<feature type="compositionally biased region" description="Basic and acidic residues" evidence="6">
    <location>
        <begin position="164"/>
        <end position="178"/>
    </location>
</feature>
<dbReference type="GO" id="GO:0016020">
    <property type="term" value="C:membrane"/>
    <property type="evidence" value="ECO:0007669"/>
    <property type="project" value="UniProtKB-SubCell"/>
</dbReference>
<dbReference type="Pfam" id="PF04117">
    <property type="entry name" value="Mpv17_PMP22"/>
    <property type="match status" value="1"/>
</dbReference>
<evidence type="ECO:0000313" key="7">
    <source>
        <dbReference type="EMBL" id="TQB70552.1"/>
    </source>
</evidence>
<comment type="subcellular location">
    <subcellularLocation>
        <location evidence="1">Membrane</location>
        <topology evidence="1">Multi-pass membrane protein</topology>
    </subcellularLocation>
</comment>
<feature type="compositionally biased region" description="Low complexity" evidence="6">
    <location>
        <begin position="46"/>
        <end position="63"/>
    </location>
</feature>
<dbReference type="InterPro" id="IPR007248">
    <property type="entry name" value="Mpv17_PMP22"/>
</dbReference>
<dbReference type="STRING" id="5098.A0A507QU92"/>
<evidence type="ECO:0000256" key="1">
    <source>
        <dbReference type="ARBA" id="ARBA00004141"/>
    </source>
</evidence>
<name>A0A507QU92_MONPU</name>
<evidence type="ECO:0000256" key="2">
    <source>
        <dbReference type="ARBA" id="ARBA00006824"/>
    </source>
</evidence>
<comment type="similarity">
    <text evidence="2">Belongs to the peroxisomal membrane protein PXMP2/4 family.</text>
</comment>